<protein>
    <submittedName>
        <fullName evidence="1">CIC11C00000001717</fullName>
    </submittedName>
</protein>
<dbReference type="EMBL" id="LT635766">
    <property type="protein sequence ID" value="SGZ52937.1"/>
    <property type="molecule type" value="Genomic_DNA"/>
</dbReference>
<dbReference type="AlphaFoldDB" id="A0A1L0BNJ5"/>
<dbReference type="Proteomes" id="UP000182259">
    <property type="component" value="Chromosome III"/>
</dbReference>
<accession>A0A1L0BNJ5</accession>
<proteinExistence type="predicted"/>
<evidence type="ECO:0000313" key="1">
    <source>
        <dbReference type="EMBL" id="SGZ52937.1"/>
    </source>
</evidence>
<evidence type="ECO:0000313" key="2">
    <source>
        <dbReference type="Proteomes" id="UP000182259"/>
    </source>
</evidence>
<reference evidence="1 2" key="1">
    <citation type="submission" date="2016-10" db="EMBL/GenBank/DDBJ databases">
        <authorList>
            <person name="de Groot N.N."/>
        </authorList>
    </citation>
    <scope>NUCLEOTIDE SEQUENCE [LARGE SCALE GENOMIC DNA]</scope>
    <source>
        <strain evidence="1 2">PYCC 4715</strain>
    </source>
</reference>
<organism evidence="1 2">
    <name type="scientific">Sungouiella intermedia</name>
    <dbReference type="NCBI Taxonomy" id="45354"/>
    <lineage>
        <taxon>Eukaryota</taxon>
        <taxon>Fungi</taxon>
        <taxon>Dikarya</taxon>
        <taxon>Ascomycota</taxon>
        <taxon>Saccharomycotina</taxon>
        <taxon>Pichiomycetes</taxon>
        <taxon>Metschnikowiaceae</taxon>
        <taxon>Sungouiella</taxon>
    </lineage>
</organism>
<gene>
    <name evidence="1" type="ORF">SAMEA4029009_CIC11G00000001717</name>
</gene>
<sequence>MEPRFQEGVLQRRVTPDTSSLITKHGMQMPNTVGFRYIADKALGEKEKPSKPYEIYEVKGDKIILSHSDFNFKIASTVVELSPNIEIERPESGHATCAWRPYKIKTNTLQDRIGMLPRSSMSFDFPPDSVQLMEIQSRSW</sequence>
<name>A0A1L0BNJ5_9ASCO</name>